<proteinExistence type="predicted"/>
<dbReference type="RefSeq" id="WP_064074424.1">
    <property type="nucleotide sequence ID" value="NZ_CP096567.1"/>
</dbReference>
<protein>
    <submittedName>
        <fullName evidence="2">Uncharacterized protein</fullName>
    </submittedName>
</protein>
<evidence type="ECO:0000256" key="1">
    <source>
        <dbReference type="SAM" id="MobiDB-lite"/>
    </source>
</evidence>
<accession>A0AB38RN23</accession>
<dbReference type="AlphaFoldDB" id="A0AB38RN23"/>
<evidence type="ECO:0000313" key="2">
    <source>
        <dbReference type="EMBL" id="UPU46521.1"/>
    </source>
</evidence>
<gene>
    <name evidence="2" type="ORF">M0639_32820</name>
</gene>
<dbReference type="EMBL" id="CP096567">
    <property type="protein sequence ID" value="UPU46521.1"/>
    <property type="molecule type" value="Genomic_DNA"/>
</dbReference>
<sequence length="143" mass="15936">MQNTSQALQSHRNDSTKVTRIIAPVASAGYRPLVAVLRDLHSHDERLAEQFASRVYASGRRKIHVRCDRDGRIVGVDEDDAEDQERGDGDAAPESTCSTSPPCPTRRPSRPYCPPGSADPDPWSDRRSEGPAALMIRERDRRE</sequence>
<reference evidence="3" key="1">
    <citation type="journal article" date="2022" name="Environ. Microbiol.">
        <title>Functional analysis, diversity, and distribution of carbendazim hydrolases MheI and CbmA, responsible for the initial step in carbendazim degradation.</title>
        <authorList>
            <person name="Zhang M."/>
            <person name="Bai X."/>
            <person name="Li Q."/>
            <person name="Zhang L."/>
            <person name="Zhu Q."/>
            <person name="Gao S."/>
            <person name="Ke Z."/>
            <person name="Jiang M."/>
            <person name="Hu J."/>
            <person name="Qiu J."/>
            <person name="Hong Q."/>
        </authorList>
    </citation>
    <scope>NUCLEOTIDE SEQUENCE [LARGE SCALE GENOMIC DNA]</scope>
    <source>
        <strain evidence="3">djl-6</strain>
    </source>
</reference>
<keyword evidence="2" id="KW-0614">Plasmid</keyword>
<feature type="region of interest" description="Disordered" evidence="1">
    <location>
        <begin position="69"/>
        <end position="143"/>
    </location>
</feature>
<keyword evidence="3" id="KW-1185">Reference proteome</keyword>
<name>A0AB38RN23_RHOSG</name>
<organism evidence="2 3">
    <name type="scientific">Rhodococcus qingshengii JCM 15477</name>
    <dbReference type="NCBI Taxonomy" id="1303681"/>
    <lineage>
        <taxon>Bacteria</taxon>
        <taxon>Bacillati</taxon>
        <taxon>Actinomycetota</taxon>
        <taxon>Actinomycetes</taxon>
        <taxon>Mycobacteriales</taxon>
        <taxon>Nocardiaceae</taxon>
        <taxon>Rhodococcus</taxon>
        <taxon>Rhodococcus erythropolis group</taxon>
    </lineage>
</organism>
<dbReference type="Proteomes" id="UP000831484">
    <property type="component" value="Plasmid pdjl-6-4"/>
</dbReference>
<evidence type="ECO:0000313" key="3">
    <source>
        <dbReference type="Proteomes" id="UP000831484"/>
    </source>
</evidence>
<geneLocation type="plasmid" evidence="2 3">
    <name>pdjl-6-4</name>
</geneLocation>